<feature type="compositionally biased region" description="Polar residues" evidence="1">
    <location>
        <begin position="104"/>
        <end position="114"/>
    </location>
</feature>
<evidence type="ECO:0000259" key="2">
    <source>
        <dbReference type="Pfam" id="PF01172"/>
    </source>
</evidence>
<name>A0A0A2VFB4_BEABA</name>
<dbReference type="HOGENOM" id="CLU_137480_1_0_1"/>
<dbReference type="InterPro" id="IPR019783">
    <property type="entry name" value="SDO1/SBDS_N"/>
</dbReference>
<organism evidence="3 4">
    <name type="scientific">Beauveria bassiana D1-5</name>
    <dbReference type="NCBI Taxonomy" id="1245745"/>
    <lineage>
        <taxon>Eukaryota</taxon>
        <taxon>Fungi</taxon>
        <taxon>Dikarya</taxon>
        <taxon>Ascomycota</taxon>
        <taxon>Pezizomycotina</taxon>
        <taxon>Sordariomycetes</taxon>
        <taxon>Hypocreomycetidae</taxon>
        <taxon>Hypocreales</taxon>
        <taxon>Cordycipitaceae</taxon>
        <taxon>Beauveria</taxon>
    </lineage>
</organism>
<dbReference type="Gene3D" id="3.30.1250.10">
    <property type="entry name" value="Ribosome maturation protein SBDS, N-terminal domain"/>
    <property type="match status" value="1"/>
</dbReference>
<gene>
    <name evidence="3" type="ORF">BBAD15_g9716</name>
</gene>
<dbReference type="AlphaFoldDB" id="A0A0A2VFB4"/>
<feature type="domain" description="Ribosome maturation protein SDO1/SBDS N-terminal" evidence="2">
    <location>
        <begin position="8"/>
        <end position="98"/>
    </location>
</feature>
<feature type="region of interest" description="Disordered" evidence="1">
    <location>
        <begin position="89"/>
        <end position="114"/>
    </location>
</feature>
<proteinExistence type="predicted"/>
<dbReference type="Pfam" id="PF01172">
    <property type="entry name" value="SBDS_N"/>
    <property type="match status" value="1"/>
</dbReference>
<evidence type="ECO:0000313" key="3">
    <source>
        <dbReference type="EMBL" id="KGQ05022.1"/>
    </source>
</evidence>
<dbReference type="eggNOG" id="ENOG502S9SB">
    <property type="taxonomic scope" value="Eukaryota"/>
</dbReference>
<dbReference type="STRING" id="1245745.A0A0A2VFB4"/>
<dbReference type="OrthoDB" id="2567806at2759"/>
<comment type="caution">
    <text evidence="3">The sequence shown here is derived from an EMBL/GenBank/DDBJ whole genome shotgun (WGS) entry which is preliminary data.</text>
</comment>
<dbReference type="InterPro" id="IPR036786">
    <property type="entry name" value="Ribosome_mat_SBDS_N_sf"/>
</dbReference>
<dbReference type="Proteomes" id="UP000030106">
    <property type="component" value="Unassembled WGS sequence"/>
</dbReference>
<sequence>MTRGETVQTKCHYKGNTDDFIIFIDDVETYNKWKTDKSIPMAHFISSFKIFLTNKHGAQGQLDAAPKNILATEFDTEDEDEVIKKILEKGNIQQSEMPARQGPKNDSMSSMNAK</sequence>
<accession>A0A0A2VFB4</accession>
<dbReference type="EMBL" id="ANFO01000983">
    <property type="protein sequence ID" value="KGQ05022.1"/>
    <property type="molecule type" value="Genomic_DNA"/>
</dbReference>
<reference evidence="3 4" key="1">
    <citation type="submission" date="2012-10" db="EMBL/GenBank/DDBJ databases">
        <title>Genome sequencing and analysis of entomopathogenic fungi Beauveria bassiana D1-5.</title>
        <authorList>
            <person name="Li Q."/>
            <person name="Wang L."/>
            <person name="Zhang Z."/>
            <person name="Wang Q."/>
            <person name="Ren J."/>
            <person name="Wang M."/>
            <person name="Xu W."/>
            <person name="Wang J."/>
            <person name="Lu Y."/>
            <person name="Du Q."/>
            <person name="Sun Z."/>
        </authorList>
    </citation>
    <scope>NUCLEOTIDE SEQUENCE [LARGE SCALE GENOMIC DNA]</scope>
    <source>
        <strain evidence="3 4">D1-5</strain>
    </source>
</reference>
<dbReference type="SUPFAM" id="SSF89895">
    <property type="entry name" value="FYSH domain"/>
    <property type="match status" value="1"/>
</dbReference>
<protein>
    <submittedName>
        <fullName evidence="3">SDO1-like protein C21C3.19</fullName>
    </submittedName>
</protein>
<evidence type="ECO:0000313" key="4">
    <source>
        <dbReference type="Proteomes" id="UP000030106"/>
    </source>
</evidence>
<evidence type="ECO:0000256" key="1">
    <source>
        <dbReference type="SAM" id="MobiDB-lite"/>
    </source>
</evidence>